<comment type="caution">
    <text evidence="2">The sequence shown here is derived from an EMBL/GenBank/DDBJ whole genome shotgun (WGS) entry which is preliminary data.</text>
</comment>
<protein>
    <recommendedName>
        <fullName evidence="1">HTH cro/C1-type domain-containing protein</fullName>
    </recommendedName>
</protein>
<dbReference type="InterPro" id="IPR010982">
    <property type="entry name" value="Lambda_DNA-bd_dom_sf"/>
</dbReference>
<evidence type="ECO:0000313" key="3">
    <source>
        <dbReference type="Proteomes" id="UP000011744"/>
    </source>
</evidence>
<dbReference type="PATRIC" id="fig|1244869.3.peg.3510"/>
<dbReference type="GO" id="GO:0003677">
    <property type="term" value="F:DNA binding"/>
    <property type="evidence" value="ECO:0007669"/>
    <property type="project" value="InterPro"/>
</dbReference>
<proteinExistence type="predicted"/>
<dbReference type="Proteomes" id="UP000011744">
    <property type="component" value="Unassembled WGS sequence"/>
</dbReference>
<accession>M3A774</accession>
<name>M3A774_9PROT</name>
<reference evidence="2 3" key="1">
    <citation type="journal article" date="2014" name="Genome Announc.">
        <title>Draft Genome Sequence of Magnetospirillum sp. Strain SO-1, a Freshwater Magnetotactic Bacterium Isolated from the Ol'khovka River, Russia.</title>
        <authorList>
            <person name="Grouzdev D.S."/>
            <person name="Dziuba M.V."/>
            <person name="Sukhacheva M.S."/>
            <person name="Mardanov A.V."/>
            <person name="Beletskiy A.V."/>
            <person name="Kuznetsov B.B."/>
            <person name="Skryabin K.G."/>
        </authorList>
    </citation>
    <scope>NUCLEOTIDE SEQUENCE [LARGE SCALE GENOMIC DNA]</scope>
    <source>
        <strain evidence="2 3">SO-1</strain>
    </source>
</reference>
<dbReference type="SUPFAM" id="SSF47413">
    <property type="entry name" value="lambda repressor-like DNA-binding domains"/>
    <property type="match status" value="1"/>
</dbReference>
<evidence type="ECO:0000259" key="1">
    <source>
        <dbReference type="PROSITE" id="PS50943"/>
    </source>
</evidence>
<dbReference type="InterPro" id="IPR001387">
    <property type="entry name" value="Cro/C1-type_HTH"/>
</dbReference>
<gene>
    <name evidence="2" type="ORF">H261_17503</name>
</gene>
<dbReference type="EMBL" id="AONQ01000058">
    <property type="protein sequence ID" value="EME68618.1"/>
    <property type="molecule type" value="Genomic_DNA"/>
</dbReference>
<organism evidence="2 3">
    <name type="scientific">Paramagnetospirillum caucaseum</name>
    <dbReference type="NCBI Taxonomy" id="1244869"/>
    <lineage>
        <taxon>Bacteria</taxon>
        <taxon>Pseudomonadati</taxon>
        <taxon>Pseudomonadota</taxon>
        <taxon>Alphaproteobacteria</taxon>
        <taxon>Rhodospirillales</taxon>
        <taxon>Magnetospirillaceae</taxon>
        <taxon>Paramagnetospirillum</taxon>
    </lineage>
</organism>
<dbReference type="PROSITE" id="PS50943">
    <property type="entry name" value="HTH_CROC1"/>
    <property type="match status" value="1"/>
</dbReference>
<sequence>MEVVADRARITRQTLAKVERGDTSVSIGIYATVMHALGLIDKLGDVANDPMASMLEDEALPKRIRARKKVSES</sequence>
<dbReference type="STRING" id="1244869.H261_17503"/>
<evidence type="ECO:0000313" key="2">
    <source>
        <dbReference type="EMBL" id="EME68618.1"/>
    </source>
</evidence>
<dbReference type="AlphaFoldDB" id="M3A774"/>
<dbReference type="eggNOG" id="COG1396">
    <property type="taxonomic scope" value="Bacteria"/>
</dbReference>
<feature type="domain" description="HTH cro/C1-type" evidence="1">
    <location>
        <begin position="4"/>
        <end position="43"/>
    </location>
</feature>
<keyword evidence="3" id="KW-1185">Reference proteome</keyword>
<dbReference type="Gene3D" id="1.10.260.40">
    <property type="entry name" value="lambda repressor-like DNA-binding domains"/>
    <property type="match status" value="1"/>
</dbReference>